<dbReference type="STRING" id="333140.AWW68_17505"/>
<evidence type="ECO:0000313" key="3">
    <source>
        <dbReference type="Proteomes" id="UP000075606"/>
    </source>
</evidence>
<gene>
    <name evidence="2" type="ORF">AWW68_17505</name>
</gene>
<dbReference type="Proteomes" id="UP000075606">
    <property type="component" value="Unassembled WGS sequence"/>
</dbReference>
<reference evidence="2 3" key="1">
    <citation type="submission" date="2016-01" db="EMBL/GenBank/DDBJ databases">
        <title>Genome sequencing of Roseivirga spongicola UST030701-084.</title>
        <authorList>
            <person name="Selvaratnam C."/>
            <person name="Thevarajoo S."/>
            <person name="Goh K.M."/>
            <person name="Ee R."/>
            <person name="Chan K.-G."/>
            <person name="Chong C.S."/>
        </authorList>
    </citation>
    <scope>NUCLEOTIDE SEQUENCE [LARGE SCALE GENOMIC DNA]</scope>
    <source>
        <strain evidence="2 3">UST030701-084</strain>
    </source>
</reference>
<dbReference type="GO" id="GO:0016787">
    <property type="term" value="F:hydrolase activity"/>
    <property type="evidence" value="ECO:0007669"/>
    <property type="project" value="UniProtKB-KW"/>
</dbReference>
<dbReference type="OrthoDB" id="9781189at2"/>
<dbReference type="PANTHER" id="PTHR42663:SF6">
    <property type="entry name" value="HYDROLASE C777.06C-RELATED"/>
    <property type="match status" value="1"/>
</dbReference>
<dbReference type="InterPro" id="IPR036866">
    <property type="entry name" value="RibonucZ/Hydroxyglut_hydro"/>
</dbReference>
<keyword evidence="2" id="KW-0378">Hydrolase</keyword>
<dbReference type="SUPFAM" id="SSF56281">
    <property type="entry name" value="Metallo-hydrolase/oxidoreductase"/>
    <property type="match status" value="1"/>
</dbReference>
<proteinExistence type="predicted"/>
<protein>
    <submittedName>
        <fullName evidence="2">MBL fold metallo-hydrolase</fullName>
    </submittedName>
</protein>
<dbReference type="PANTHER" id="PTHR42663">
    <property type="entry name" value="HYDROLASE C777.06C-RELATED-RELATED"/>
    <property type="match status" value="1"/>
</dbReference>
<dbReference type="EMBL" id="LRPC01000031">
    <property type="protein sequence ID" value="KYG71812.1"/>
    <property type="molecule type" value="Genomic_DNA"/>
</dbReference>
<name>A0A150WZT3_9BACT</name>
<evidence type="ECO:0000313" key="2">
    <source>
        <dbReference type="EMBL" id="KYG71812.1"/>
    </source>
</evidence>
<accession>A0A150WZT3</accession>
<dbReference type="RefSeq" id="WP_068224824.1">
    <property type="nucleotide sequence ID" value="NZ_CP139724.1"/>
</dbReference>
<comment type="caution">
    <text evidence="2">The sequence shown here is derived from an EMBL/GenBank/DDBJ whole genome shotgun (WGS) entry which is preliminary data.</text>
</comment>
<organism evidence="2 3">
    <name type="scientific">Roseivirga spongicola</name>
    <dbReference type="NCBI Taxonomy" id="333140"/>
    <lineage>
        <taxon>Bacteria</taxon>
        <taxon>Pseudomonadati</taxon>
        <taxon>Bacteroidota</taxon>
        <taxon>Cytophagia</taxon>
        <taxon>Cytophagales</taxon>
        <taxon>Roseivirgaceae</taxon>
        <taxon>Roseivirga</taxon>
    </lineage>
</organism>
<sequence>MIVTVLGSGTSQGVPVIGCDCPVCTSLDYRDKRLRSSIHIETSGKSIVIDSGPDFRQQVLRERVKSLDALIFTHEHKDHTAGMDDIRSFNFLQKKDMPIYGDPRVLNQLKQEFSYVFAEKKYPGVPQVEMKALDGSPFLIDNVEITPIEVMHYRLPVYGYRIKDFTYITDAKTISEESIEKIRGSKVVILNALQKTDHLSHLTLDEALEMAEKIGAEKTYLTHLSHKMGKHQEVDSQLPDHVSIAYDGLKIEL</sequence>
<evidence type="ECO:0000259" key="1">
    <source>
        <dbReference type="SMART" id="SM00849"/>
    </source>
</evidence>
<dbReference type="Pfam" id="PF12706">
    <property type="entry name" value="Lactamase_B_2"/>
    <property type="match status" value="1"/>
</dbReference>
<feature type="domain" description="Metallo-beta-lactamase" evidence="1">
    <location>
        <begin position="34"/>
        <end position="223"/>
    </location>
</feature>
<keyword evidence="3" id="KW-1185">Reference proteome</keyword>
<dbReference type="AlphaFoldDB" id="A0A150WZT3"/>
<dbReference type="Gene3D" id="3.60.15.10">
    <property type="entry name" value="Ribonuclease Z/Hydroxyacylglutathione hydrolase-like"/>
    <property type="match status" value="1"/>
</dbReference>
<dbReference type="InterPro" id="IPR001279">
    <property type="entry name" value="Metallo-B-lactamas"/>
</dbReference>
<dbReference type="CDD" id="cd16279">
    <property type="entry name" value="metallo-hydrolase-like_MBL-fold"/>
    <property type="match status" value="1"/>
</dbReference>
<dbReference type="SMART" id="SM00849">
    <property type="entry name" value="Lactamase_B"/>
    <property type="match status" value="1"/>
</dbReference>